<dbReference type="Proteomes" id="UP000184275">
    <property type="component" value="Unassembled WGS sequence"/>
</dbReference>
<dbReference type="InterPro" id="IPR011055">
    <property type="entry name" value="Dup_hybrid_motif"/>
</dbReference>
<feature type="signal peptide" evidence="2">
    <location>
        <begin position="1"/>
        <end position="18"/>
    </location>
</feature>
<organism evidence="4 5">
    <name type="scientific">Fibrobacter intestinalis</name>
    <dbReference type="NCBI Taxonomy" id="28122"/>
    <lineage>
        <taxon>Bacteria</taxon>
        <taxon>Pseudomonadati</taxon>
        <taxon>Fibrobacterota</taxon>
        <taxon>Fibrobacteria</taxon>
        <taxon>Fibrobacterales</taxon>
        <taxon>Fibrobacteraceae</taxon>
        <taxon>Fibrobacter</taxon>
    </lineage>
</organism>
<dbReference type="SUPFAM" id="SSF51261">
    <property type="entry name" value="Duplicated hybrid motif"/>
    <property type="match status" value="1"/>
</dbReference>
<evidence type="ECO:0000256" key="1">
    <source>
        <dbReference type="SAM" id="MobiDB-lite"/>
    </source>
</evidence>
<feature type="compositionally biased region" description="Basic and acidic residues" evidence="1">
    <location>
        <begin position="49"/>
        <end position="67"/>
    </location>
</feature>
<proteinExistence type="predicted"/>
<evidence type="ECO:0000256" key="2">
    <source>
        <dbReference type="SAM" id="SignalP"/>
    </source>
</evidence>
<dbReference type="PROSITE" id="PS51782">
    <property type="entry name" value="LYSM"/>
    <property type="match status" value="1"/>
</dbReference>
<keyword evidence="5" id="KW-1185">Reference proteome</keyword>
<dbReference type="RefSeq" id="WP_073305914.1">
    <property type="nucleotide sequence ID" value="NZ_FRAW01000035.1"/>
</dbReference>
<dbReference type="InterPro" id="IPR036779">
    <property type="entry name" value="LysM_dom_sf"/>
</dbReference>
<dbReference type="PANTHER" id="PTHR21666:SF270">
    <property type="entry name" value="MUREIN HYDROLASE ACTIVATOR ENVC"/>
    <property type="match status" value="1"/>
</dbReference>
<dbReference type="AlphaFoldDB" id="A0A1M6XX64"/>
<sequence length="310" mass="34102">MIRFLSWCFLLVAIPAFALTEDAAQNLQETADSAAVAATPEEDSCAPDAENRDVPENEEPFAEKADSSENVALAMPADDPDTEPECSLDSAVQTDLSDSSLAASALDFSDWFLPTVHATRITSPYGIRHYRLHRGIDVKVFKGDSIVAAHDGKVIKAAYERRGYGHYILLEHPNGTRTLYGHLSKRLVKIGDEVSGGSLIGLGGNTGRSTGSHLHFEIRYKDINISPEEVFNFPDGVLAENAAKISTEVARTDHLAIQQELSKYRIYRVKKGDTLGAIARKYGTSVEKICRLNRIKRNSVLRIGQRLRCS</sequence>
<dbReference type="SMART" id="SM00257">
    <property type="entry name" value="LysM"/>
    <property type="match status" value="1"/>
</dbReference>
<name>A0A1M6XX64_9BACT</name>
<dbReference type="CDD" id="cd12797">
    <property type="entry name" value="M23_peptidase"/>
    <property type="match status" value="1"/>
</dbReference>
<dbReference type="InterPro" id="IPR016047">
    <property type="entry name" value="M23ase_b-sheet_dom"/>
</dbReference>
<dbReference type="CDD" id="cd00118">
    <property type="entry name" value="LysM"/>
    <property type="match status" value="1"/>
</dbReference>
<accession>A0A1M6XX64</accession>
<feature type="chain" id="PRO_5012432428" evidence="2">
    <location>
        <begin position="19"/>
        <end position="310"/>
    </location>
</feature>
<gene>
    <name evidence="4" type="ORF">SAMN05720469_13531</name>
</gene>
<feature type="domain" description="LysM" evidence="3">
    <location>
        <begin position="265"/>
        <end position="309"/>
    </location>
</feature>
<dbReference type="GO" id="GO:0004222">
    <property type="term" value="F:metalloendopeptidase activity"/>
    <property type="evidence" value="ECO:0007669"/>
    <property type="project" value="TreeGrafter"/>
</dbReference>
<dbReference type="EMBL" id="FRAW01000035">
    <property type="protein sequence ID" value="SHL10584.1"/>
    <property type="molecule type" value="Genomic_DNA"/>
</dbReference>
<protein>
    <submittedName>
        <fullName evidence="4">LysM domain-containing protein</fullName>
    </submittedName>
</protein>
<dbReference type="Gene3D" id="2.70.70.10">
    <property type="entry name" value="Glucose Permease (Domain IIA)"/>
    <property type="match status" value="1"/>
</dbReference>
<evidence type="ECO:0000313" key="4">
    <source>
        <dbReference type="EMBL" id="SHL10584.1"/>
    </source>
</evidence>
<dbReference type="InterPro" id="IPR018392">
    <property type="entry name" value="LysM"/>
</dbReference>
<reference evidence="5" key="1">
    <citation type="submission" date="2016-11" db="EMBL/GenBank/DDBJ databases">
        <authorList>
            <person name="Varghese N."/>
            <person name="Submissions S."/>
        </authorList>
    </citation>
    <scope>NUCLEOTIDE SEQUENCE [LARGE SCALE GENOMIC DNA]</scope>
    <source>
        <strain evidence="5">UWOS</strain>
    </source>
</reference>
<evidence type="ECO:0000259" key="3">
    <source>
        <dbReference type="PROSITE" id="PS51782"/>
    </source>
</evidence>
<feature type="region of interest" description="Disordered" evidence="1">
    <location>
        <begin position="31"/>
        <end position="87"/>
    </location>
</feature>
<dbReference type="InterPro" id="IPR050570">
    <property type="entry name" value="Cell_wall_metabolism_enzyme"/>
</dbReference>
<dbReference type="Pfam" id="PF01551">
    <property type="entry name" value="Peptidase_M23"/>
    <property type="match status" value="1"/>
</dbReference>
<dbReference type="SUPFAM" id="SSF54106">
    <property type="entry name" value="LysM domain"/>
    <property type="match status" value="1"/>
</dbReference>
<dbReference type="Gene3D" id="3.10.350.10">
    <property type="entry name" value="LysM domain"/>
    <property type="match status" value="1"/>
</dbReference>
<dbReference type="Pfam" id="PF01476">
    <property type="entry name" value="LysM"/>
    <property type="match status" value="1"/>
</dbReference>
<dbReference type="PANTHER" id="PTHR21666">
    <property type="entry name" value="PEPTIDASE-RELATED"/>
    <property type="match status" value="1"/>
</dbReference>
<evidence type="ECO:0000313" key="5">
    <source>
        <dbReference type="Proteomes" id="UP000184275"/>
    </source>
</evidence>
<keyword evidence="2" id="KW-0732">Signal</keyword>